<keyword evidence="7" id="KW-0663">Pyridoxal phosphate</keyword>
<evidence type="ECO:0000313" key="10">
    <source>
        <dbReference type="EMBL" id="MBB5754369.1"/>
    </source>
</evidence>
<dbReference type="FunFam" id="3.40.640.10:FF:000033">
    <property type="entry name" value="Aspartate aminotransferase"/>
    <property type="match status" value="1"/>
</dbReference>
<comment type="catalytic activity">
    <reaction evidence="8">
        <text>L-aspartate + 2-oxoglutarate = oxaloacetate + L-glutamate</text>
        <dbReference type="Rhea" id="RHEA:21824"/>
        <dbReference type="ChEBI" id="CHEBI:16452"/>
        <dbReference type="ChEBI" id="CHEBI:16810"/>
        <dbReference type="ChEBI" id="CHEBI:29985"/>
        <dbReference type="ChEBI" id="CHEBI:29991"/>
        <dbReference type="EC" id="2.6.1.1"/>
    </reaction>
</comment>
<proteinExistence type="inferred from homology"/>
<dbReference type="InterPro" id="IPR051326">
    <property type="entry name" value="Kynurenine-oxoglutarate_AT"/>
</dbReference>
<evidence type="ECO:0000256" key="2">
    <source>
        <dbReference type="ARBA" id="ARBA00007441"/>
    </source>
</evidence>
<evidence type="ECO:0000256" key="7">
    <source>
        <dbReference type="ARBA" id="ARBA00022898"/>
    </source>
</evidence>
<dbReference type="InterPro" id="IPR015422">
    <property type="entry name" value="PyrdxlP-dep_Trfase_small"/>
</dbReference>
<keyword evidence="11" id="KW-1185">Reference proteome</keyword>
<dbReference type="Gene3D" id="3.90.1150.10">
    <property type="entry name" value="Aspartate Aminotransferase, domain 1"/>
    <property type="match status" value="1"/>
</dbReference>
<comment type="subunit">
    <text evidence="3">Homodimer.</text>
</comment>
<dbReference type="Pfam" id="PF00155">
    <property type="entry name" value="Aminotran_1_2"/>
    <property type="match status" value="1"/>
</dbReference>
<dbReference type="InterPro" id="IPR015421">
    <property type="entry name" value="PyrdxlP-dep_Trfase_major"/>
</dbReference>
<organism evidence="10 11">
    <name type="scientific">Prosthecomicrobium pneumaticum</name>
    <dbReference type="NCBI Taxonomy" id="81895"/>
    <lineage>
        <taxon>Bacteria</taxon>
        <taxon>Pseudomonadati</taxon>
        <taxon>Pseudomonadota</taxon>
        <taxon>Alphaproteobacteria</taxon>
        <taxon>Hyphomicrobiales</taxon>
        <taxon>Kaistiaceae</taxon>
        <taxon>Prosthecomicrobium</taxon>
    </lineage>
</organism>
<evidence type="ECO:0000259" key="9">
    <source>
        <dbReference type="Pfam" id="PF00155"/>
    </source>
</evidence>
<evidence type="ECO:0000256" key="6">
    <source>
        <dbReference type="ARBA" id="ARBA00022679"/>
    </source>
</evidence>
<protein>
    <recommendedName>
        <fullName evidence="4">aspartate transaminase</fullName>
        <ecNumber evidence="4">2.6.1.1</ecNumber>
    </recommendedName>
</protein>
<dbReference type="RefSeq" id="WP_183857822.1">
    <property type="nucleotide sequence ID" value="NZ_JACHOO010000008.1"/>
</dbReference>
<comment type="similarity">
    <text evidence="2">Belongs to the class-I pyridoxal-phosphate-dependent aminotransferase family.</text>
</comment>
<dbReference type="PANTHER" id="PTHR43807:SF20">
    <property type="entry name" value="FI04487P"/>
    <property type="match status" value="1"/>
</dbReference>
<dbReference type="AlphaFoldDB" id="A0A7W9FP91"/>
<evidence type="ECO:0000256" key="4">
    <source>
        <dbReference type="ARBA" id="ARBA00012753"/>
    </source>
</evidence>
<sequence length="391" mass="41721">MTNRTFGALGITVFEAMSRLAAAHGAVNLGQGFPEGLEPRAVVEAAAAALLEGPHQYPPMRGVPELRRAVAENGARFFGIEADWESEVLVTSGATEALAAAFFALLNPGDEAIILEPAYDSYAPIIERAGATVVPVRLVAPDWTLPKAALEAAVTAHTRLIVVNTPMNPTGKVFSAEELAWLAAFLVRHDLVAVCDEVYEHLTFDGTRHASLFGLPSARARTVRIGSAGKSFSMTGWKVGYITAERALIEPIARAHQYLTFTTPPALQRAVAAGLALDAAYFDGLRGALQERRDFLAAGLAEAGFDVLPCSGAYFLNIDISAFDAAGDDQAFAERLVREAGVATIPLSAFYRDKATTGLVRLCFAKHRATLEEAIARLGRWRDGAALKAAE</sequence>
<evidence type="ECO:0000256" key="1">
    <source>
        <dbReference type="ARBA" id="ARBA00001933"/>
    </source>
</evidence>
<dbReference type="GO" id="GO:0005737">
    <property type="term" value="C:cytoplasm"/>
    <property type="evidence" value="ECO:0007669"/>
    <property type="project" value="TreeGrafter"/>
</dbReference>
<evidence type="ECO:0000256" key="3">
    <source>
        <dbReference type="ARBA" id="ARBA00011738"/>
    </source>
</evidence>
<dbReference type="GO" id="GO:0004069">
    <property type="term" value="F:L-aspartate:2-oxoglutarate aminotransferase activity"/>
    <property type="evidence" value="ECO:0007669"/>
    <property type="project" value="UniProtKB-EC"/>
</dbReference>
<dbReference type="GO" id="GO:0030170">
    <property type="term" value="F:pyridoxal phosphate binding"/>
    <property type="evidence" value="ECO:0007669"/>
    <property type="project" value="InterPro"/>
</dbReference>
<dbReference type="InterPro" id="IPR004839">
    <property type="entry name" value="Aminotransferase_I/II_large"/>
</dbReference>
<dbReference type="SUPFAM" id="SSF53383">
    <property type="entry name" value="PLP-dependent transferases"/>
    <property type="match status" value="1"/>
</dbReference>
<evidence type="ECO:0000313" key="11">
    <source>
        <dbReference type="Proteomes" id="UP000523821"/>
    </source>
</evidence>
<comment type="caution">
    <text evidence="10">The sequence shown here is derived from an EMBL/GenBank/DDBJ whole genome shotgun (WGS) entry which is preliminary data.</text>
</comment>
<dbReference type="Proteomes" id="UP000523821">
    <property type="component" value="Unassembled WGS sequence"/>
</dbReference>
<comment type="cofactor">
    <cofactor evidence="1">
        <name>pyridoxal 5'-phosphate</name>
        <dbReference type="ChEBI" id="CHEBI:597326"/>
    </cofactor>
</comment>
<dbReference type="InterPro" id="IPR015424">
    <property type="entry name" value="PyrdxlP-dep_Trfase"/>
</dbReference>
<dbReference type="EC" id="2.6.1.1" evidence="4"/>
<feature type="domain" description="Aminotransferase class I/classII large" evidence="9">
    <location>
        <begin position="27"/>
        <end position="378"/>
    </location>
</feature>
<evidence type="ECO:0000256" key="8">
    <source>
        <dbReference type="ARBA" id="ARBA00049185"/>
    </source>
</evidence>
<gene>
    <name evidence="10" type="ORF">GGQ63_003455</name>
</gene>
<dbReference type="GO" id="GO:0016212">
    <property type="term" value="F:kynurenine-oxoglutarate transaminase activity"/>
    <property type="evidence" value="ECO:0007669"/>
    <property type="project" value="TreeGrafter"/>
</dbReference>
<keyword evidence="6 10" id="KW-0808">Transferase</keyword>
<dbReference type="Gene3D" id="3.40.640.10">
    <property type="entry name" value="Type I PLP-dependent aspartate aminotransferase-like (Major domain)"/>
    <property type="match status" value="1"/>
</dbReference>
<dbReference type="EMBL" id="JACHOO010000008">
    <property type="protein sequence ID" value="MBB5754369.1"/>
    <property type="molecule type" value="Genomic_DNA"/>
</dbReference>
<evidence type="ECO:0000256" key="5">
    <source>
        <dbReference type="ARBA" id="ARBA00022576"/>
    </source>
</evidence>
<accession>A0A7W9FP91</accession>
<keyword evidence="5 10" id="KW-0032">Aminotransferase</keyword>
<dbReference type="CDD" id="cd00609">
    <property type="entry name" value="AAT_like"/>
    <property type="match status" value="1"/>
</dbReference>
<reference evidence="10 11" key="1">
    <citation type="submission" date="2020-08" db="EMBL/GenBank/DDBJ databases">
        <title>Genomic Encyclopedia of Type Strains, Phase IV (KMG-IV): sequencing the most valuable type-strain genomes for metagenomic binning, comparative biology and taxonomic classification.</title>
        <authorList>
            <person name="Goeker M."/>
        </authorList>
    </citation>
    <scope>NUCLEOTIDE SEQUENCE [LARGE SCALE GENOMIC DNA]</scope>
    <source>
        <strain evidence="10 11">DSM 16268</strain>
    </source>
</reference>
<dbReference type="NCBIfam" id="NF006488">
    <property type="entry name" value="PRK08912.1"/>
    <property type="match status" value="1"/>
</dbReference>
<dbReference type="PANTHER" id="PTHR43807">
    <property type="entry name" value="FI04487P"/>
    <property type="match status" value="1"/>
</dbReference>
<name>A0A7W9FP91_9HYPH</name>